<keyword evidence="3" id="KW-0378">Hydrolase</keyword>
<name>A0A518FN91_9PLAN</name>
<keyword evidence="3" id="KW-0645">Protease</keyword>
<dbReference type="InterPro" id="IPR000834">
    <property type="entry name" value="Peptidase_M14"/>
</dbReference>
<dbReference type="Proteomes" id="UP000320839">
    <property type="component" value="Chromosome"/>
</dbReference>
<evidence type="ECO:0000313" key="4">
    <source>
        <dbReference type="Proteomes" id="UP000320839"/>
    </source>
</evidence>
<dbReference type="Gene3D" id="3.40.630.10">
    <property type="entry name" value="Zn peptidases"/>
    <property type="match status" value="1"/>
</dbReference>
<dbReference type="RefSeq" id="WP_145455906.1">
    <property type="nucleotide sequence ID" value="NZ_CP036317.1"/>
</dbReference>
<proteinExistence type="inferred from homology"/>
<dbReference type="GO" id="GO:0004181">
    <property type="term" value="F:metallocarboxypeptidase activity"/>
    <property type="evidence" value="ECO:0007669"/>
    <property type="project" value="InterPro"/>
</dbReference>
<dbReference type="SUPFAM" id="SSF53187">
    <property type="entry name" value="Zn-dependent exopeptidases"/>
    <property type="match status" value="1"/>
</dbReference>
<gene>
    <name evidence="3" type="ORF">Pan153_24770</name>
</gene>
<feature type="domain" description="Peptidase M14" evidence="2">
    <location>
        <begin position="57"/>
        <end position="347"/>
    </location>
</feature>
<evidence type="ECO:0000259" key="2">
    <source>
        <dbReference type="PROSITE" id="PS52035"/>
    </source>
</evidence>
<protein>
    <submittedName>
        <fullName evidence="3">Zinc carboxypeptidase</fullName>
    </submittedName>
</protein>
<organism evidence="3 4">
    <name type="scientific">Gimesia panareensis</name>
    <dbReference type="NCBI Taxonomy" id="2527978"/>
    <lineage>
        <taxon>Bacteria</taxon>
        <taxon>Pseudomonadati</taxon>
        <taxon>Planctomycetota</taxon>
        <taxon>Planctomycetia</taxon>
        <taxon>Planctomycetales</taxon>
        <taxon>Planctomycetaceae</taxon>
        <taxon>Gimesia</taxon>
    </lineage>
</organism>
<evidence type="ECO:0000256" key="1">
    <source>
        <dbReference type="PROSITE-ProRule" id="PRU01379"/>
    </source>
</evidence>
<evidence type="ECO:0000313" key="3">
    <source>
        <dbReference type="EMBL" id="QDV17821.1"/>
    </source>
</evidence>
<dbReference type="GO" id="GO:0006508">
    <property type="term" value="P:proteolysis"/>
    <property type="evidence" value="ECO:0007669"/>
    <property type="project" value="InterPro"/>
</dbReference>
<feature type="active site" description="Proton donor/acceptor" evidence="1">
    <location>
        <position position="326"/>
    </location>
</feature>
<comment type="similarity">
    <text evidence="1">Belongs to the peptidase M14 family.</text>
</comment>
<keyword evidence="3" id="KW-0121">Carboxypeptidase</keyword>
<dbReference type="Pfam" id="PF00246">
    <property type="entry name" value="Peptidase_M14"/>
    <property type="match status" value="1"/>
</dbReference>
<dbReference type="PROSITE" id="PS52035">
    <property type="entry name" value="PEPTIDASE_M14"/>
    <property type="match status" value="1"/>
</dbReference>
<accession>A0A518FN91</accession>
<dbReference type="OrthoDB" id="289639at2"/>
<dbReference type="AlphaFoldDB" id="A0A518FN91"/>
<dbReference type="GO" id="GO:0008270">
    <property type="term" value="F:zinc ion binding"/>
    <property type="evidence" value="ECO:0007669"/>
    <property type="project" value="InterPro"/>
</dbReference>
<sequence length="557" mass="63543">MPASLFHNCCPFRTSLRIAFCLLSLLLLNLPLLEAQKTETLQEKLARLPQPWQKKLHRLTLKEYTETLKFWEQTHPDLVQVDRIGVTLEGIPLPMLKITDPKTDLKQKQICLVTALHGGPERSGTTSVMHFVEWMLSDDPEAVATRQKQLLLIIPIINPYAYFETDRFGNSQKIDPYTGGGTTNWDLKTFQFKLPEKSPEVMAVLSVVDQFQPDVHVDVHGTGLQEYAPEQLGSRERYRGQTMFEVTGSAYSNMSLRPWDWRITEAINQSGEAAGFGYDRFEADAQRLFWGNSLTAMSNKLWLGRPQFYTAHYGYAHYHTMLMAFEVGWEQSGLARLQGLMKIGNQRWQDEFHSGYPVNRVNSYIGHYVSAWGTTARARRQSRVELWKQQPRFSQAVLYPQTAGRDTYLVATSQKAAELLSADIPEFLANIKDSPDIDQSALQTIIEAGPEIKFAVSKGRALGPKELPIEHGISFQLRLPYHQPDLVDIRLNGHLLHKSETDGYVSWQGSGFTYVQINVPPEKSKTHDLYLITCLYAPKEQRTYGWKPPAQVLNRIK</sequence>
<dbReference type="EMBL" id="CP036317">
    <property type="protein sequence ID" value="QDV17821.1"/>
    <property type="molecule type" value="Genomic_DNA"/>
</dbReference>
<reference evidence="3 4" key="1">
    <citation type="submission" date="2019-02" db="EMBL/GenBank/DDBJ databases">
        <title>Deep-cultivation of Planctomycetes and their phenomic and genomic characterization uncovers novel biology.</title>
        <authorList>
            <person name="Wiegand S."/>
            <person name="Jogler M."/>
            <person name="Boedeker C."/>
            <person name="Pinto D."/>
            <person name="Vollmers J."/>
            <person name="Rivas-Marin E."/>
            <person name="Kohn T."/>
            <person name="Peeters S.H."/>
            <person name="Heuer A."/>
            <person name="Rast P."/>
            <person name="Oberbeckmann S."/>
            <person name="Bunk B."/>
            <person name="Jeske O."/>
            <person name="Meyerdierks A."/>
            <person name="Storesund J.E."/>
            <person name="Kallscheuer N."/>
            <person name="Luecker S."/>
            <person name="Lage O.M."/>
            <person name="Pohl T."/>
            <person name="Merkel B.J."/>
            <person name="Hornburger P."/>
            <person name="Mueller R.-W."/>
            <person name="Bruemmer F."/>
            <person name="Labrenz M."/>
            <person name="Spormann A.M."/>
            <person name="Op den Camp H."/>
            <person name="Overmann J."/>
            <person name="Amann R."/>
            <person name="Jetten M.S.M."/>
            <person name="Mascher T."/>
            <person name="Medema M.H."/>
            <person name="Devos D.P."/>
            <person name="Kaster A.-K."/>
            <person name="Ovreas L."/>
            <person name="Rohde M."/>
            <person name="Galperin M.Y."/>
            <person name="Jogler C."/>
        </authorList>
    </citation>
    <scope>NUCLEOTIDE SEQUENCE [LARGE SCALE GENOMIC DNA]</scope>
    <source>
        <strain evidence="3 4">Pan153</strain>
    </source>
</reference>